<dbReference type="Proteomes" id="UP000823849">
    <property type="component" value="Unassembled WGS sequence"/>
</dbReference>
<comment type="caution">
    <text evidence="1">The sequence shown here is derived from an EMBL/GenBank/DDBJ whole genome shotgun (WGS) entry which is preliminary data.</text>
</comment>
<dbReference type="Gene3D" id="2.130.10.30">
    <property type="entry name" value="Regulator of chromosome condensation 1/beta-lactamase-inhibitor protein II"/>
    <property type="match status" value="1"/>
</dbReference>
<evidence type="ECO:0000313" key="2">
    <source>
        <dbReference type="Proteomes" id="UP000823849"/>
    </source>
</evidence>
<proteinExistence type="predicted"/>
<sequence>MTQKGSIVFAGSVFHPKISEWEGIEKLTSGNYHLVGLKNDGTVCIAGNMLDPAIYETVKSWKDVADIAAAGDCTLALTHQGTVLFAGREDDGRSDVSKWSNITAVAVDSVYAFGLTSDGNILVAGECRNAFLDMGRKDAVFWKNIVAFSCCRSGIAAVEKNGKLHLAGNILGKDNIQKYYNEFVYRTVADELVKSLSI</sequence>
<accession>A0A9D2NB13</accession>
<organism evidence="1 2">
    <name type="scientific">Candidatus Fusicatenibacter intestinigallinarum</name>
    <dbReference type="NCBI Taxonomy" id="2838598"/>
    <lineage>
        <taxon>Bacteria</taxon>
        <taxon>Bacillati</taxon>
        <taxon>Bacillota</taxon>
        <taxon>Clostridia</taxon>
        <taxon>Lachnospirales</taxon>
        <taxon>Lachnospiraceae</taxon>
        <taxon>Fusicatenibacter</taxon>
    </lineage>
</organism>
<dbReference type="EMBL" id="DWWU01000012">
    <property type="protein sequence ID" value="HJC14791.1"/>
    <property type="molecule type" value="Genomic_DNA"/>
</dbReference>
<dbReference type="InterPro" id="IPR009091">
    <property type="entry name" value="RCC1/BLIP-II"/>
</dbReference>
<dbReference type="AlphaFoldDB" id="A0A9D2NB13"/>
<evidence type="ECO:0000313" key="1">
    <source>
        <dbReference type="EMBL" id="HJC14791.1"/>
    </source>
</evidence>
<name>A0A9D2NB13_9FIRM</name>
<gene>
    <name evidence="1" type="ORF">H9705_03025</name>
</gene>
<reference evidence="1" key="2">
    <citation type="submission" date="2021-04" db="EMBL/GenBank/DDBJ databases">
        <authorList>
            <person name="Gilroy R."/>
        </authorList>
    </citation>
    <scope>NUCLEOTIDE SEQUENCE</scope>
    <source>
        <strain evidence="1">CHK185-5351</strain>
    </source>
</reference>
<reference evidence="1" key="1">
    <citation type="journal article" date="2021" name="PeerJ">
        <title>Extensive microbial diversity within the chicken gut microbiome revealed by metagenomics and culture.</title>
        <authorList>
            <person name="Gilroy R."/>
            <person name="Ravi A."/>
            <person name="Getino M."/>
            <person name="Pursley I."/>
            <person name="Horton D.L."/>
            <person name="Alikhan N.F."/>
            <person name="Baker D."/>
            <person name="Gharbi K."/>
            <person name="Hall N."/>
            <person name="Watson M."/>
            <person name="Adriaenssens E.M."/>
            <person name="Foster-Nyarko E."/>
            <person name="Jarju S."/>
            <person name="Secka A."/>
            <person name="Antonio M."/>
            <person name="Oren A."/>
            <person name="Chaudhuri R.R."/>
            <person name="La Ragione R."/>
            <person name="Hildebrand F."/>
            <person name="Pallen M.J."/>
        </authorList>
    </citation>
    <scope>NUCLEOTIDE SEQUENCE</scope>
    <source>
        <strain evidence="1">CHK185-5351</strain>
    </source>
</reference>
<dbReference type="SUPFAM" id="SSF50985">
    <property type="entry name" value="RCC1/BLIP-II"/>
    <property type="match status" value="1"/>
</dbReference>
<protein>
    <submittedName>
        <fullName evidence="1">Uncharacterized protein</fullName>
    </submittedName>
</protein>